<evidence type="ECO:0000256" key="4">
    <source>
        <dbReference type="ARBA" id="ARBA00023004"/>
    </source>
</evidence>
<dbReference type="InterPro" id="IPR013704">
    <property type="entry name" value="UPF0313_N"/>
</dbReference>
<dbReference type="HAMAP" id="MF_01251">
    <property type="entry name" value="UPF0313"/>
    <property type="match status" value="1"/>
</dbReference>
<dbReference type="HOGENOM" id="CLU_018288_2_1_7"/>
<evidence type="ECO:0000256" key="5">
    <source>
        <dbReference type="ARBA" id="ARBA00023014"/>
    </source>
</evidence>
<dbReference type="eggNOG" id="COG1032">
    <property type="taxonomic scope" value="Bacteria"/>
</dbReference>
<dbReference type="InterPro" id="IPR007197">
    <property type="entry name" value="rSAM"/>
</dbReference>
<evidence type="ECO:0000259" key="8">
    <source>
        <dbReference type="PROSITE" id="PS51918"/>
    </source>
</evidence>
<keyword evidence="1 6" id="KW-0004">4Fe-4S</keyword>
<dbReference type="PANTHER" id="PTHR32331">
    <property type="entry name" value="UPF0313 PROTEIN YGIQ"/>
    <property type="match status" value="1"/>
</dbReference>
<comment type="similarity">
    <text evidence="6">Belongs to the UPF0313 family.</text>
</comment>
<comment type="cofactor">
    <cofactor evidence="6">
        <name>[4Fe-4S] cluster</name>
        <dbReference type="ChEBI" id="CHEBI:49883"/>
    </cofactor>
    <text evidence="6">Binds 1 [4Fe-4S] cluster. The cluster is coordinated with 3 cysteines and an exchangeable S-adenosyl-L-methionine.</text>
</comment>
<reference evidence="9 10" key="1">
    <citation type="journal article" date="2011" name="J. Bacteriol.">
        <title>Genome sequence of the mercury-methylating and pleomorphic Desulfovibrio africanus Strain Walvis Bay.</title>
        <authorList>
            <person name="Brown S.D."/>
            <person name="Wall J.D."/>
            <person name="Kucken A.M."/>
            <person name="Gilmour C.C."/>
            <person name="Podar M."/>
            <person name="Brandt C.C."/>
            <person name="Teshima H."/>
            <person name="Detter J.C."/>
            <person name="Han C.S."/>
            <person name="Land M.L."/>
            <person name="Lucas S."/>
            <person name="Han J."/>
            <person name="Pennacchio L."/>
            <person name="Nolan M."/>
            <person name="Pitluck S."/>
            <person name="Woyke T."/>
            <person name="Goodwin L."/>
            <person name="Palumbo A.V."/>
            <person name="Elias D.A."/>
        </authorList>
    </citation>
    <scope>NUCLEOTIDE SEQUENCE [LARGE SCALE GENOMIC DNA]</scope>
    <source>
        <strain evidence="9 10">Walvis Bay</strain>
    </source>
</reference>
<keyword evidence="5 6" id="KW-0411">Iron-sulfur</keyword>
<proteinExistence type="inferred from homology"/>
<keyword evidence="4 6" id="KW-0408">Iron</keyword>
<evidence type="ECO:0000256" key="6">
    <source>
        <dbReference type="HAMAP-Rule" id="MF_01251"/>
    </source>
</evidence>
<dbReference type="InterPro" id="IPR022946">
    <property type="entry name" value="UPF0313"/>
</dbReference>
<evidence type="ECO:0000256" key="1">
    <source>
        <dbReference type="ARBA" id="ARBA00022485"/>
    </source>
</evidence>
<dbReference type="SUPFAM" id="SSF102114">
    <property type="entry name" value="Radical SAM enzymes"/>
    <property type="match status" value="1"/>
</dbReference>
<dbReference type="Pfam" id="PF08497">
    <property type="entry name" value="Radical_SAM_N"/>
    <property type="match status" value="1"/>
</dbReference>
<dbReference type="RefSeq" id="WP_014259509.1">
    <property type="nucleotide sequence ID" value="NC_016629.1"/>
</dbReference>
<accession>F3YZM0</accession>
<dbReference type="PROSITE" id="PS51918">
    <property type="entry name" value="RADICAL_SAM"/>
    <property type="match status" value="1"/>
</dbReference>
<dbReference type="Proteomes" id="UP000007844">
    <property type="component" value="Chromosome"/>
</dbReference>
<dbReference type="EMBL" id="CP003221">
    <property type="protein sequence ID" value="EGJ49719.1"/>
    <property type="molecule type" value="Genomic_DNA"/>
</dbReference>
<evidence type="ECO:0000256" key="3">
    <source>
        <dbReference type="ARBA" id="ARBA00022723"/>
    </source>
</evidence>
<dbReference type="InterPro" id="IPR058240">
    <property type="entry name" value="rSAM_sf"/>
</dbReference>
<dbReference type="PROSITE" id="PS01278">
    <property type="entry name" value="MTTASE_RADICAL"/>
    <property type="match status" value="1"/>
</dbReference>
<sequence length="604" mass="66459">MHIPALPPLPALRQPEFLPMTRPELNALGWNEIDVLLVTGDAYVDHPSFGMALLGRWLVAHGFRVGIVAQPRWDDEADLLRLGRPRLFAGVTAGALDSMLAHYTAFRKKRSDDAYTPGGQAGNRPNRACIVYANLVRRAFPGLPVALGGIEASLRRATHYDFWTDGLRRSILLDAKAELLCYGMAERQVLEIARRLHANDPRGLAGIPGTVRAGRRDELPQGANIVELPTHEAIQADPRKLMDATLAMERQVHGACAWAVQETGGRAVIMAPPAALLDSAELDTLYALPFARRAHPAYSEPIPAEEMIRDSVTTHRGCGGGCSFCSLALHQGRRIASRSRASVLSEVRAIAAKPGFRGSISDLGGPSANMWGARCTLAEGECRRSSCLTPKVCTHLRMDHRKWLALLREAKDTRGVKHVRVASGVRYDLAMQEPEALVDFVAEFVGGQLKIAPEHVSQEVLALMRKPGVDVFERLLELFERASRQAGKEQYVVPYLMSAFPGCEDRHMDELKAWLAKRGWKPRQVQCFIPLPGTVAAAMYFAGIDPKGQPIPVARTDAERLRQHGRLVGPREERGARPGPKGKPVESRKTGKPDRLGRAKSRTR</sequence>
<dbReference type="GO" id="GO:0051539">
    <property type="term" value="F:4 iron, 4 sulfur cluster binding"/>
    <property type="evidence" value="ECO:0007669"/>
    <property type="project" value="UniProtKB-KW"/>
</dbReference>
<organism evidence="9 10">
    <name type="scientific">Desulfocurvibacter africanus subsp. africanus str. Walvis Bay</name>
    <dbReference type="NCBI Taxonomy" id="690850"/>
    <lineage>
        <taxon>Bacteria</taxon>
        <taxon>Pseudomonadati</taxon>
        <taxon>Thermodesulfobacteriota</taxon>
        <taxon>Desulfovibrionia</taxon>
        <taxon>Desulfovibrionales</taxon>
        <taxon>Desulfovibrionaceae</taxon>
        <taxon>Desulfocurvibacter</taxon>
    </lineage>
</organism>
<evidence type="ECO:0000256" key="2">
    <source>
        <dbReference type="ARBA" id="ARBA00022691"/>
    </source>
</evidence>
<dbReference type="InterPro" id="IPR020612">
    <property type="entry name" value="Methylthiotransferase_CS"/>
</dbReference>
<evidence type="ECO:0000256" key="7">
    <source>
        <dbReference type="SAM" id="MobiDB-lite"/>
    </source>
</evidence>
<feature type="compositionally biased region" description="Basic and acidic residues" evidence="7">
    <location>
        <begin position="583"/>
        <end position="597"/>
    </location>
</feature>
<dbReference type="AlphaFoldDB" id="F3YZM0"/>
<dbReference type="GO" id="GO:0005506">
    <property type="term" value="F:iron ion binding"/>
    <property type="evidence" value="ECO:0007669"/>
    <property type="project" value="UniProtKB-UniRule"/>
</dbReference>
<evidence type="ECO:0000313" key="10">
    <source>
        <dbReference type="Proteomes" id="UP000007844"/>
    </source>
</evidence>
<keyword evidence="10" id="KW-1185">Reference proteome</keyword>
<dbReference type="KEGG" id="daf:Desaf_1381"/>
<feature type="binding site" evidence="6">
    <location>
        <position position="322"/>
    </location>
    <ligand>
        <name>[4Fe-4S] cluster</name>
        <dbReference type="ChEBI" id="CHEBI:49883"/>
        <note>4Fe-4S-S-AdoMet</note>
    </ligand>
</feature>
<name>F3YZM0_DESAF</name>
<dbReference type="SFLD" id="SFLDS00029">
    <property type="entry name" value="Radical_SAM"/>
    <property type="match status" value="1"/>
</dbReference>
<feature type="binding site" evidence="6">
    <location>
        <position position="318"/>
    </location>
    <ligand>
        <name>[4Fe-4S] cluster</name>
        <dbReference type="ChEBI" id="CHEBI:49883"/>
        <note>4Fe-4S-S-AdoMet</note>
    </ligand>
</feature>
<dbReference type="SFLD" id="SFLDG01082">
    <property type="entry name" value="B12-binding_domain_containing"/>
    <property type="match status" value="1"/>
</dbReference>
<dbReference type="InterPro" id="IPR006638">
    <property type="entry name" value="Elp3/MiaA/NifB-like_rSAM"/>
</dbReference>
<protein>
    <submittedName>
        <fullName evidence="9">Radical SAM domain protein</fullName>
    </submittedName>
</protein>
<gene>
    <name evidence="9" type="ORF">Desaf_1381</name>
</gene>
<dbReference type="PANTHER" id="PTHR32331:SF0">
    <property type="entry name" value="UPF0313 PROTEIN YGIQ"/>
    <property type="match status" value="1"/>
</dbReference>
<dbReference type="SFLD" id="SFLDG01069">
    <property type="entry name" value="UPF0313"/>
    <property type="match status" value="1"/>
</dbReference>
<feature type="domain" description="Radical SAM core" evidence="8">
    <location>
        <begin position="304"/>
        <end position="571"/>
    </location>
</feature>
<dbReference type="Gene3D" id="3.80.30.20">
    <property type="entry name" value="tm_1862 like domain"/>
    <property type="match status" value="1"/>
</dbReference>
<dbReference type="InterPro" id="IPR023404">
    <property type="entry name" value="rSAM_horseshoe"/>
</dbReference>
<dbReference type="GO" id="GO:0003824">
    <property type="term" value="F:catalytic activity"/>
    <property type="evidence" value="ECO:0007669"/>
    <property type="project" value="InterPro"/>
</dbReference>
<keyword evidence="2 6" id="KW-0949">S-adenosyl-L-methionine</keyword>
<keyword evidence="3 6" id="KW-0479">Metal-binding</keyword>
<dbReference type="NCBIfam" id="TIGR03904">
    <property type="entry name" value="SAM_YgiQ"/>
    <property type="match status" value="1"/>
</dbReference>
<evidence type="ECO:0000313" key="9">
    <source>
        <dbReference type="EMBL" id="EGJ49719.1"/>
    </source>
</evidence>
<dbReference type="SMART" id="SM00729">
    <property type="entry name" value="Elp3"/>
    <property type="match status" value="1"/>
</dbReference>
<feature type="binding site" evidence="6">
    <location>
        <position position="325"/>
    </location>
    <ligand>
        <name>[4Fe-4S] cluster</name>
        <dbReference type="ChEBI" id="CHEBI:49883"/>
        <note>4Fe-4S-S-AdoMet</note>
    </ligand>
</feature>
<feature type="region of interest" description="Disordered" evidence="7">
    <location>
        <begin position="558"/>
        <end position="604"/>
    </location>
</feature>